<dbReference type="Proteomes" id="UP000796880">
    <property type="component" value="Unassembled WGS sequence"/>
</dbReference>
<evidence type="ECO:0000313" key="2">
    <source>
        <dbReference type="EMBL" id="KAF3455336.1"/>
    </source>
</evidence>
<dbReference type="EMBL" id="VOIH02000002">
    <property type="protein sequence ID" value="KAF3455336.1"/>
    <property type="molecule type" value="Genomic_DNA"/>
</dbReference>
<feature type="compositionally biased region" description="Basic and acidic residues" evidence="1">
    <location>
        <begin position="288"/>
        <end position="297"/>
    </location>
</feature>
<keyword evidence="3" id="KW-1185">Reference proteome</keyword>
<accession>A0A8K0HMQ6</accession>
<feature type="region of interest" description="Disordered" evidence="1">
    <location>
        <begin position="275"/>
        <end position="297"/>
    </location>
</feature>
<gene>
    <name evidence="2" type="ORF">FNV43_RR05784</name>
</gene>
<sequence length="297" mass="33110">MASFDSAWEMPIKATKVSNCLPRMDNPATVYGLGFEKSQAAKLLISGGFKLGILASSHSHGSCLKFDHSTIAGNYDHYDRVLVDEYLNGFVLEKLLLETTNDYIEVDLYFESFLDFCISSHSVGHSMAKYKSVIEKAPLKVRSHDKEKENKAPGLTQVYKPKQVPPSIPTTNVFEVLNTNVTPTHLEDMVHHLDTIPSGMADINTEMGIEVRPPTPDLVDAPSRIDLNTEVGKSVRIISKSVRTPLHYRHITSWADTFGDSEDELDNYVDNRVEEEWSPLQGKGSSKPSKEFDGIPP</sequence>
<name>A0A8K0HMQ6_9ROSA</name>
<evidence type="ECO:0000256" key="1">
    <source>
        <dbReference type="SAM" id="MobiDB-lite"/>
    </source>
</evidence>
<protein>
    <submittedName>
        <fullName evidence="2">Uncharacterized protein</fullName>
    </submittedName>
</protein>
<organism evidence="2 3">
    <name type="scientific">Rhamnella rubrinervis</name>
    <dbReference type="NCBI Taxonomy" id="2594499"/>
    <lineage>
        <taxon>Eukaryota</taxon>
        <taxon>Viridiplantae</taxon>
        <taxon>Streptophyta</taxon>
        <taxon>Embryophyta</taxon>
        <taxon>Tracheophyta</taxon>
        <taxon>Spermatophyta</taxon>
        <taxon>Magnoliopsida</taxon>
        <taxon>eudicotyledons</taxon>
        <taxon>Gunneridae</taxon>
        <taxon>Pentapetalae</taxon>
        <taxon>rosids</taxon>
        <taxon>fabids</taxon>
        <taxon>Rosales</taxon>
        <taxon>Rhamnaceae</taxon>
        <taxon>rhamnoid group</taxon>
        <taxon>Rhamneae</taxon>
        <taxon>Rhamnella</taxon>
    </lineage>
</organism>
<evidence type="ECO:0000313" key="3">
    <source>
        <dbReference type="Proteomes" id="UP000796880"/>
    </source>
</evidence>
<dbReference type="OrthoDB" id="1750606at2759"/>
<reference evidence="2" key="1">
    <citation type="submission" date="2020-03" db="EMBL/GenBank/DDBJ databases">
        <title>A high-quality chromosome-level genome assembly of a woody plant with both climbing and erect habits, Rhamnella rubrinervis.</title>
        <authorList>
            <person name="Lu Z."/>
            <person name="Yang Y."/>
            <person name="Zhu X."/>
            <person name="Sun Y."/>
        </authorList>
    </citation>
    <scope>NUCLEOTIDE SEQUENCE</scope>
    <source>
        <strain evidence="2">BYM</strain>
        <tissue evidence="2">Leaf</tissue>
    </source>
</reference>
<dbReference type="AlphaFoldDB" id="A0A8K0HMQ6"/>
<proteinExistence type="predicted"/>
<comment type="caution">
    <text evidence="2">The sequence shown here is derived from an EMBL/GenBank/DDBJ whole genome shotgun (WGS) entry which is preliminary data.</text>
</comment>